<evidence type="ECO:0000313" key="2">
    <source>
        <dbReference type="Proteomes" id="UP000094329"/>
    </source>
</evidence>
<keyword evidence="2" id="KW-1185">Reference proteome</keyword>
<comment type="caution">
    <text evidence="1">The sequence shown here is derived from an EMBL/GenBank/DDBJ whole genome shotgun (WGS) entry which is preliminary data.</text>
</comment>
<dbReference type="Pfam" id="PF06992">
    <property type="entry name" value="Phage_lambda_P"/>
    <property type="match status" value="1"/>
</dbReference>
<organism evidence="1 2">
    <name type="scientific">Piscirickettsia litoralis</name>
    <dbReference type="NCBI Taxonomy" id="1891921"/>
    <lineage>
        <taxon>Bacteria</taxon>
        <taxon>Pseudomonadati</taxon>
        <taxon>Pseudomonadota</taxon>
        <taxon>Gammaproteobacteria</taxon>
        <taxon>Thiotrichales</taxon>
        <taxon>Piscirickettsiaceae</taxon>
        <taxon>Piscirickettsia</taxon>
    </lineage>
</organism>
<dbReference type="InterPro" id="IPR009731">
    <property type="entry name" value="P-like"/>
</dbReference>
<gene>
    <name evidence="1" type="ORF">BGC07_16470</name>
</gene>
<dbReference type="RefSeq" id="WP_069314157.1">
    <property type="nucleotide sequence ID" value="NZ_MDTU01000003.1"/>
</dbReference>
<dbReference type="Proteomes" id="UP000094329">
    <property type="component" value="Unassembled WGS sequence"/>
</dbReference>
<reference evidence="1 2" key="1">
    <citation type="submission" date="2016-08" db="EMBL/GenBank/DDBJ databases">
        <title>Draft genome sequence of Candidatus Piscirickettsia litoralis, from seawater.</title>
        <authorList>
            <person name="Wan X."/>
            <person name="Lee A.J."/>
            <person name="Hou S."/>
            <person name="Donachie S.P."/>
        </authorList>
    </citation>
    <scope>NUCLEOTIDE SEQUENCE [LARGE SCALE GENOMIC DNA]</scope>
    <source>
        <strain evidence="1 2">Y2</strain>
    </source>
</reference>
<proteinExistence type="predicted"/>
<evidence type="ECO:0000313" key="1">
    <source>
        <dbReference type="EMBL" id="ODN41364.1"/>
    </source>
</evidence>
<dbReference type="EMBL" id="MDTU01000003">
    <property type="protein sequence ID" value="ODN41364.1"/>
    <property type="molecule type" value="Genomic_DNA"/>
</dbReference>
<protein>
    <submittedName>
        <fullName evidence="1">Uncharacterized protein</fullName>
    </submittedName>
</protein>
<sequence>MKSVLAVNKQLQCTLQGQSNLPSRFRASKKKVLPSDKSQFVFAQFDIIYDRLWESKGFKNDLERDAYVLEWNEALKPISQLELEAVCNKLSLLPQDELPHIISAQRFLGYCRALQPEELGFPNFRFAYDECYKYTKNAHKYSGQRWSHPLIFAASMELYDKDRLSVGHQHSEYSLFKRVYMRHIRRFLAGKVYDQPPLVKPFLKRRAEQNNQVAASSLQKIRSLIVLAT</sequence>
<accession>A0ABX2ZYA6</accession>
<name>A0ABX2ZYA6_9GAMM</name>